<dbReference type="Gene3D" id="2.30.30.50">
    <property type="match status" value="1"/>
</dbReference>
<organism evidence="2 3">
    <name type="scientific">Agrobacterium rosae</name>
    <dbReference type="NCBI Taxonomy" id="1972867"/>
    <lineage>
        <taxon>Bacteria</taxon>
        <taxon>Pseudomonadati</taxon>
        <taxon>Pseudomonadota</taxon>
        <taxon>Alphaproteobacteria</taxon>
        <taxon>Hyphomicrobiales</taxon>
        <taxon>Rhizobiaceae</taxon>
        <taxon>Rhizobium/Agrobacterium group</taxon>
        <taxon>Agrobacterium</taxon>
    </lineage>
</organism>
<dbReference type="InterPro" id="IPR008990">
    <property type="entry name" value="Elect_transpt_acc-like_dom_sf"/>
</dbReference>
<keyword evidence="2" id="KW-0456">Lyase</keyword>
<dbReference type="EMBL" id="FMUE01000027">
    <property type="protein sequence ID" value="SCX36096.1"/>
    <property type="molecule type" value="Genomic_DNA"/>
</dbReference>
<name>A0A1R3U3B6_9HYPH</name>
<dbReference type="AlphaFoldDB" id="A0A1R3U3B6"/>
<dbReference type="STRING" id="1907666.DSM25559_5315"/>
<dbReference type="Pfam" id="PF02211">
    <property type="entry name" value="NHase_beta_C"/>
    <property type="match status" value="1"/>
</dbReference>
<gene>
    <name evidence="2" type="ORF">DSM25559_5315</name>
</gene>
<dbReference type="InterPro" id="IPR024690">
    <property type="entry name" value="CN_hydtase_beta_dom_C"/>
</dbReference>
<evidence type="ECO:0000313" key="2">
    <source>
        <dbReference type="EMBL" id="SCX36096.1"/>
    </source>
</evidence>
<evidence type="ECO:0000313" key="3">
    <source>
        <dbReference type="Proteomes" id="UP000187891"/>
    </source>
</evidence>
<evidence type="ECO:0000259" key="1">
    <source>
        <dbReference type="Pfam" id="PF02211"/>
    </source>
</evidence>
<accession>A0A1R3U3B6</accession>
<feature type="domain" description="Nitrile hydratase beta subunit" evidence="1">
    <location>
        <begin position="21"/>
        <end position="115"/>
    </location>
</feature>
<protein>
    <submittedName>
        <fullName evidence="2">Low-molecular weight cobalt-containing nitrile hydratase subunit beta</fullName>
        <ecNumber evidence="2">4.2.1.84</ecNumber>
    </submittedName>
</protein>
<dbReference type="RefSeq" id="WP_210189458.1">
    <property type="nucleotide sequence ID" value="NZ_FMUE01000027.1"/>
</dbReference>
<dbReference type="GO" id="GO:0018822">
    <property type="term" value="F:nitrile hydratase activity"/>
    <property type="evidence" value="ECO:0007669"/>
    <property type="project" value="UniProtKB-EC"/>
</dbReference>
<reference evidence="3" key="1">
    <citation type="submission" date="2016-10" db="EMBL/GenBank/DDBJ databases">
        <authorList>
            <person name="Wibberg D."/>
        </authorList>
    </citation>
    <scope>NUCLEOTIDE SEQUENCE [LARGE SCALE GENOMIC DNA]</scope>
</reference>
<proteinExistence type="predicted"/>
<dbReference type="EC" id="4.2.1.84" evidence="2"/>
<sequence>MPTMFPAENVDTLVRTGGSCRVDVAVEPGFTPGEQVTIVNINPATHTRLPRYVRGKTGKIHADHGVFVFPDTNVQLKGEKPQHVYSVAFDARELWGEAASPKDKFYVDMFEDYLVPKK</sequence>
<dbReference type="SUPFAM" id="SSF50090">
    <property type="entry name" value="Electron transport accessory proteins"/>
    <property type="match status" value="1"/>
</dbReference>
<dbReference type="Proteomes" id="UP000187891">
    <property type="component" value="Unassembled WGS sequence"/>
</dbReference>